<protein>
    <submittedName>
        <fullName evidence="1">36009_t:CDS:1</fullName>
    </submittedName>
</protein>
<feature type="non-terminal residue" evidence="1">
    <location>
        <position position="174"/>
    </location>
</feature>
<organism evidence="1 2">
    <name type="scientific">Gigaspora margarita</name>
    <dbReference type="NCBI Taxonomy" id="4874"/>
    <lineage>
        <taxon>Eukaryota</taxon>
        <taxon>Fungi</taxon>
        <taxon>Fungi incertae sedis</taxon>
        <taxon>Mucoromycota</taxon>
        <taxon>Glomeromycotina</taxon>
        <taxon>Glomeromycetes</taxon>
        <taxon>Diversisporales</taxon>
        <taxon>Gigasporaceae</taxon>
        <taxon>Gigaspora</taxon>
    </lineage>
</organism>
<dbReference type="EMBL" id="CAJVQB010056836">
    <property type="protein sequence ID" value="CAG8837892.1"/>
    <property type="molecule type" value="Genomic_DNA"/>
</dbReference>
<accession>A0ABN7WQG0</accession>
<comment type="caution">
    <text evidence="1">The sequence shown here is derived from an EMBL/GenBank/DDBJ whole genome shotgun (WGS) entry which is preliminary data.</text>
</comment>
<evidence type="ECO:0000313" key="1">
    <source>
        <dbReference type="EMBL" id="CAG8837892.1"/>
    </source>
</evidence>
<reference evidence="1 2" key="1">
    <citation type="submission" date="2021-06" db="EMBL/GenBank/DDBJ databases">
        <authorList>
            <person name="Kallberg Y."/>
            <person name="Tangrot J."/>
            <person name="Rosling A."/>
        </authorList>
    </citation>
    <scope>NUCLEOTIDE SEQUENCE [LARGE SCALE GENOMIC DNA]</scope>
    <source>
        <strain evidence="1 2">120-4 pot B 10/14</strain>
    </source>
</reference>
<gene>
    <name evidence="1" type="ORF">GMARGA_LOCUS33711</name>
</gene>
<dbReference type="Proteomes" id="UP000789901">
    <property type="component" value="Unassembled WGS sequence"/>
</dbReference>
<sequence length="174" mass="19700">YGEMPKLLQKNPTNTKAIFETINIKNTANYDKIQMPEIKHSHSRLLNNKHIHSADENKENNIGTVVNCDKANIPMIKCGQPPKSIIEQSSNNTYLPEVYSSLQVPQEMILKVHDPVEPECLQNYWFYTPECAQLASDTFNVPVVIFGADPITSLYFLPFGKKLANANNLSFCNE</sequence>
<evidence type="ECO:0000313" key="2">
    <source>
        <dbReference type="Proteomes" id="UP000789901"/>
    </source>
</evidence>
<proteinExistence type="predicted"/>
<keyword evidence="2" id="KW-1185">Reference proteome</keyword>
<name>A0ABN7WQG0_GIGMA</name>
<feature type="non-terminal residue" evidence="1">
    <location>
        <position position="1"/>
    </location>
</feature>